<dbReference type="Proteomes" id="UP000237000">
    <property type="component" value="Unassembled WGS sequence"/>
</dbReference>
<organism evidence="1 2">
    <name type="scientific">Trema orientale</name>
    <name type="common">Charcoal tree</name>
    <name type="synonym">Celtis orientalis</name>
    <dbReference type="NCBI Taxonomy" id="63057"/>
    <lineage>
        <taxon>Eukaryota</taxon>
        <taxon>Viridiplantae</taxon>
        <taxon>Streptophyta</taxon>
        <taxon>Embryophyta</taxon>
        <taxon>Tracheophyta</taxon>
        <taxon>Spermatophyta</taxon>
        <taxon>Magnoliopsida</taxon>
        <taxon>eudicotyledons</taxon>
        <taxon>Gunneridae</taxon>
        <taxon>Pentapetalae</taxon>
        <taxon>rosids</taxon>
        <taxon>fabids</taxon>
        <taxon>Rosales</taxon>
        <taxon>Cannabaceae</taxon>
        <taxon>Trema</taxon>
    </lineage>
</organism>
<reference evidence="2" key="1">
    <citation type="submission" date="2016-06" db="EMBL/GenBank/DDBJ databases">
        <title>Parallel loss of symbiosis genes in relatives of nitrogen-fixing non-legume Parasponia.</title>
        <authorList>
            <person name="Van Velzen R."/>
            <person name="Holmer R."/>
            <person name="Bu F."/>
            <person name="Rutten L."/>
            <person name="Van Zeijl A."/>
            <person name="Liu W."/>
            <person name="Santuari L."/>
            <person name="Cao Q."/>
            <person name="Sharma T."/>
            <person name="Shen D."/>
            <person name="Roswanjaya Y."/>
            <person name="Wardhani T."/>
            <person name="Kalhor M.S."/>
            <person name="Jansen J."/>
            <person name="Van den Hoogen J."/>
            <person name="Gungor B."/>
            <person name="Hartog M."/>
            <person name="Hontelez J."/>
            <person name="Verver J."/>
            <person name="Yang W.-C."/>
            <person name="Schijlen E."/>
            <person name="Repin R."/>
            <person name="Schilthuizen M."/>
            <person name="Schranz E."/>
            <person name="Heidstra R."/>
            <person name="Miyata K."/>
            <person name="Fedorova E."/>
            <person name="Kohlen W."/>
            <person name="Bisseling T."/>
            <person name="Smit S."/>
            <person name="Geurts R."/>
        </authorList>
    </citation>
    <scope>NUCLEOTIDE SEQUENCE [LARGE SCALE GENOMIC DNA]</scope>
    <source>
        <strain evidence="2">cv. RG33-2</strain>
    </source>
</reference>
<name>A0A2P5EX62_TREOI</name>
<feature type="non-terminal residue" evidence="1">
    <location>
        <position position="1"/>
    </location>
</feature>
<gene>
    <name evidence="1" type="ORF">TorRG33x02_141560</name>
</gene>
<evidence type="ECO:0000313" key="2">
    <source>
        <dbReference type="Proteomes" id="UP000237000"/>
    </source>
</evidence>
<sequence>NFHSEISSNDKLYCGGTTNSLKKKVCLWCDLTHQSSYPNSQKNLQNKNRKKEYQLLLSFWVALDNEISLLQFHIFNSSPGQYGFQSTRLFRRKWRYLSQCNNCLSLTKLPILLKDFKQGMYS</sequence>
<comment type="caution">
    <text evidence="1">The sequence shown here is derived from an EMBL/GenBank/DDBJ whole genome shotgun (WGS) entry which is preliminary data.</text>
</comment>
<dbReference type="EMBL" id="JXTC01000087">
    <property type="protein sequence ID" value="PON90124.1"/>
    <property type="molecule type" value="Genomic_DNA"/>
</dbReference>
<protein>
    <submittedName>
        <fullName evidence="1">Uncharacterized protein</fullName>
    </submittedName>
</protein>
<evidence type="ECO:0000313" key="1">
    <source>
        <dbReference type="EMBL" id="PON90124.1"/>
    </source>
</evidence>
<dbReference type="AlphaFoldDB" id="A0A2P5EX62"/>
<proteinExistence type="predicted"/>
<keyword evidence="2" id="KW-1185">Reference proteome</keyword>
<accession>A0A2P5EX62</accession>
<dbReference type="OrthoDB" id="10414527at2759"/>
<dbReference type="InParanoid" id="A0A2P5EX62"/>